<keyword evidence="2" id="KW-1185">Reference proteome</keyword>
<dbReference type="STRING" id="35608.A0A2U1MP90"/>
<dbReference type="Gene3D" id="3.40.30.10">
    <property type="entry name" value="Glutaredoxin"/>
    <property type="match status" value="1"/>
</dbReference>
<proteinExistence type="predicted"/>
<gene>
    <name evidence="1" type="ORF">CTI12_AA356260</name>
</gene>
<dbReference type="EMBL" id="PKPP01004720">
    <property type="protein sequence ID" value="PWA63068.1"/>
    <property type="molecule type" value="Genomic_DNA"/>
</dbReference>
<dbReference type="GO" id="GO:0004601">
    <property type="term" value="F:peroxidase activity"/>
    <property type="evidence" value="ECO:0007669"/>
    <property type="project" value="UniProtKB-KW"/>
</dbReference>
<evidence type="ECO:0000313" key="1">
    <source>
        <dbReference type="EMBL" id="PWA63068.1"/>
    </source>
</evidence>
<sequence>MAVFDTQDPLTLCFGILGTVIRVFVITNMQPKYQEGAADARKMLVNHLGLTLTREDLQNVVDLMEPYRQITNVSLDGKYWLTWSLLALLDSFCRLFSTFSFCIWIMRELPPSMAISVPRERRTLAFESVIIDRVAIAELQDLQGKRKSREKLSHRFITLSAMLLNLRKPTYSLFATGTCHIQLRISGKGSSRKIHCCLKSKIWVNGPKASALYKFFKAKKRGLCGSRIKWNFTKFLWIKVGSLAIMDHLLHHYLSRYSESVRAYNEANDPVKFNIRDP</sequence>
<accession>A0A2U1MP90</accession>
<name>A0A2U1MP90_ARTAN</name>
<evidence type="ECO:0000313" key="2">
    <source>
        <dbReference type="Proteomes" id="UP000245207"/>
    </source>
</evidence>
<dbReference type="AlphaFoldDB" id="A0A2U1MP90"/>
<keyword evidence="1" id="KW-0560">Oxidoreductase</keyword>
<protein>
    <submittedName>
        <fullName evidence="1">Glutathione peroxidase 5</fullName>
    </submittedName>
</protein>
<dbReference type="OrthoDB" id="1746674at2759"/>
<keyword evidence="1" id="KW-0575">Peroxidase</keyword>
<dbReference type="Proteomes" id="UP000245207">
    <property type="component" value="Unassembled WGS sequence"/>
</dbReference>
<organism evidence="1 2">
    <name type="scientific">Artemisia annua</name>
    <name type="common">Sweet wormwood</name>
    <dbReference type="NCBI Taxonomy" id="35608"/>
    <lineage>
        <taxon>Eukaryota</taxon>
        <taxon>Viridiplantae</taxon>
        <taxon>Streptophyta</taxon>
        <taxon>Embryophyta</taxon>
        <taxon>Tracheophyta</taxon>
        <taxon>Spermatophyta</taxon>
        <taxon>Magnoliopsida</taxon>
        <taxon>eudicotyledons</taxon>
        <taxon>Gunneridae</taxon>
        <taxon>Pentapetalae</taxon>
        <taxon>asterids</taxon>
        <taxon>campanulids</taxon>
        <taxon>Asterales</taxon>
        <taxon>Asteraceae</taxon>
        <taxon>Asteroideae</taxon>
        <taxon>Anthemideae</taxon>
        <taxon>Artemisiinae</taxon>
        <taxon>Artemisia</taxon>
    </lineage>
</organism>
<comment type="caution">
    <text evidence="1">The sequence shown here is derived from an EMBL/GenBank/DDBJ whole genome shotgun (WGS) entry which is preliminary data.</text>
</comment>
<reference evidence="1 2" key="1">
    <citation type="journal article" date="2018" name="Mol. Plant">
        <title>The genome of Artemisia annua provides insight into the evolution of Asteraceae family and artemisinin biosynthesis.</title>
        <authorList>
            <person name="Shen Q."/>
            <person name="Zhang L."/>
            <person name="Liao Z."/>
            <person name="Wang S."/>
            <person name="Yan T."/>
            <person name="Shi P."/>
            <person name="Liu M."/>
            <person name="Fu X."/>
            <person name="Pan Q."/>
            <person name="Wang Y."/>
            <person name="Lv Z."/>
            <person name="Lu X."/>
            <person name="Zhang F."/>
            <person name="Jiang W."/>
            <person name="Ma Y."/>
            <person name="Chen M."/>
            <person name="Hao X."/>
            <person name="Li L."/>
            <person name="Tang Y."/>
            <person name="Lv G."/>
            <person name="Zhou Y."/>
            <person name="Sun X."/>
            <person name="Brodelius P.E."/>
            <person name="Rose J.K.C."/>
            <person name="Tang K."/>
        </authorList>
    </citation>
    <scope>NUCLEOTIDE SEQUENCE [LARGE SCALE GENOMIC DNA]</scope>
    <source>
        <strain evidence="2">cv. Huhao1</strain>
        <tissue evidence="1">Leaf</tissue>
    </source>
</reference>